<keyword evidence="4" id="KW-1185">Reference proteome</keyword>
<dbReference type="OrthoDB" id="8453701at2"/>
<accession>A0A256EYW3</accession>
<keyword evidence="1" id="KW-0175">Coiled coil</keyword>
<protein>
    <submittedName>
        <fullName evidence="3">Transposase family protein</fullName>
    </submittedName>
</protein>
<dbReference type="Pfam" id="PF01527">
    <property type="entry name" value="HTH_Tnp_1"/>
    <property type="match status" value="1"/>
</dbReference>
<proteinExistence type="predicted"/>
<dbReference type="GO" id="GO:0003677">
    <property type="term" value="F:DNA binding"/>
    <property type="evidence" value="ECO:0007669"/>
    <property type="project" value="InterPro"/>
</dbReference>
<dbReference type="InterPro" id="IPR002514">
    <property type="entry name" value="Transposase_8"/>
</dbReference>
<dbReference type="InterPro" id="IPR009057">
    <property type="entry name" value="Homeodomain-like_sf"/>
</dbReference>
<dbReference type="EMBL" id="NNRL01000168">
    <property type="protein sequence ID" value="OYR07809.1"/>
    <property type="molecule type" value="Genomic_DNA"/>
</dbReference>
<sequence length="147" mass="16130">MSTEDTNTNGEASSQDSAVVAKLVKSKAPTRKNSATNDAPSSTDTAEKAKRKKYSLTERVKLLASIAKDLKNSDTTVKTALAKVGISEQTYYNWKKASETKVPSVPVQQSDELRALVELEAENQRLRKALAEKLHAENAELRKRLGL</sequence>
<organism evidence="3 4">
    <name type="scientific">Brucella grignonensis</name>
    <dbReference type="NCBI Taxonomy" id="94627"/>
    <lineage>
        <taxon>Bacteria</taxon>
        <taxon>Pseudomonadati</taxon>
        <taxon>Pseudomonadota</taxon>
        <taxon>Alphaproteobacteria</taxon>
        <taxon>Hyphomicrobiales</taxon>
        <taxon>Brucellaceae</taxon>
        <taxon>Brucella/Ochrobactrum group</taxon>
        <taxon>Brucella</taxon>
    </lineage>
</organism>
<evidence type="ECO:0000313" key="4">
    <source>
        <dbReference type="Proteomes" id="UP000216478"/>
    </source>
</evidence>
<dbReference type="SUPFAM" id="SSF46689">
    <property type="entry name" value="Homeodomain-like"/>
    <property type="match status" value="1"/>
</dbReference>
<gene>
    <name evidence="3" type="ORF">CEV33_3481</name>
</gene>
<feature type="compositionally biased region" description="Polar residues" evidence="2">
    <location>
        <begin position="31"/>
        <end position="44"/>
    </location>
</feature>
<feature type="compositionally biased region" description="Polar residues" evidence="2">
    <location>
        <begin position="1"/>
        <end position="17"/>
    </location>
</feature>
<evidence type="ECO:0000256" key="1">
    <source>
        <dbReference type="SAM" id="Coils"/>
    </source>
</evidence>
<feature type="coiled-coil region" evidence="1">
    <location>
        <begin position="109"/>
        <end position="139"/>
    </location>
</feature>
<dbReference type="Proteomes" id="UP000216478">
    <property type="component" value="Unassembled WGS sequence"/>
</dbReference>
<dbReference type="AlphaFoldDB" id="A0A256EYW3"/>
<feature type="region of interest" description="Disordered" evidence="2">
    <location>
        <begin position="1"/>
        <end position="52"/>
    </location>
</feature>
<name>A0A256EYW3_9HYPH</name>
<comment type="caution">
    <text evidence="3">The sequence shown here is derived from an EMBL/GenBank/DDBJ whole genome shotgun (WGS) entry which is preliminary data.</text>
</comment>
<evidence type="ECO:0000313" key="3">
    <source>
        <dbReference type="EMBL" id="OYR07809.1"/>
    </source>
</evidence>
<evidence type="ECO:0000256" key="2">
    <source>
        <dbReference type="SAM" id="MobiDB-lite"/>
    </source>
</evidence>
<dbReference type="GO" id="GO:0006313">
    <property type="term" value="P:DNA transposition"/>
    <property type="evidence" value="ECO:0007669"/>
    <property type="project" value="InterPro"/>
</dbReference>
<reference evidence="3 4" key="1">
    <citation type="submission" date="2017-07" db="EMBL/GenBank/DDBJ databases">
        <title>Phylogenetic study on the rhizospheric bacterium Ochrobactrum sp. A44.</title>
        <authorList>
            <person name="Krzyzanowska D.M."/>
            <person name="Ossowicki A."/>
            <person name="Rajewska M."/>
            <person name="Maciag T."/>
            <person name="Kaczynski Z."/>
            <person name="Czerwicka M."/>
            <person name="Jafra S."/>
        </authorList>
    </citation>
    <scope>NUCLEOTIDE SEQUENCE [LARGE SCALE GENOMIC DNA]</scope>
    <source>
        <strain evidence="3 4">OgA9a</strain>
    </source>
</reference>
<dbReference type="RefSeq" id="WP_094542503.1">
    <property type="nucleotide sequence ID" value="NZ_JBHEER010000013.1"/>
</dbReference>
<dbReference type="GO" id="GO:0004803">
    <property type="term" value="F:transposase activity"/>
    <property type="evidence" value="ECO:0007669"/>
    <property type="project" value="InterPro"/>
</dbReference>